<accession>A0ABV6XPW1</accession>
<organism evidence="3 4">
    <name type="scientific">Streptacidiphilus jeojiensis</name>
    <dbReference type="NCBI Taxonomy" id="3229225"/>
    <lineage>
        <taxon>Bacteria</taxon>
        <taxon>Bacillati</taxon>
        <taxon>Actinomycetota</taxon>
        <taxon>Actinomycetes</taxon>
        <taxon>Kitasatosporales</taxon>
        <taxon>Streptomycetaceae</taxon>
        <taxon>Streptacidiphilus</taxon>
    </lineage>
</organism>
<sequence>MRTDPLRPSRARLLRWAAGYPRRNPAAFGYLLLLAVDAALLRRVLSKSDGVRLRQYISTNLDNMGQHPVRSLFGSLLVVDTGDALSFFLVVVVGLVVCLAVLERSVGTRRAVALVLVAHVGATLTTTAVISVAVGDGAYPQATRHALDYGVSYVSIAAVAAVTPLLPRRLRPWWAGAAVLYPLSDAEWYGALPDFTTIGHCTAALIGLAGARISGVGRGRPTSAAADGSHRQQPPGAPHTTHAVRR</sequence>
<evidence type="ECO:0000256" key="1">
    <source>
        <dbReference type="SAM" id="MobiDB-lite"/>
    </source>
</evidence>
<keyword evidence="2" id="KW-1133">Transmembrane helix</keyword>
<reference evidence="3 4" key="1">
    <citation type="submission" date="2024-06" db="EMBL/GenBank/DDBJ databases">
        <authorList>
            <person name="Lee S.D."/>
        </authorList>
    </citation>
    <scope>NUCLEOTIDE SEQUENCE [LARGE SCALE GENOMIC DNA]</scope>
    <source>
        <strain evidence="3 4">N1-10</strain>
    </source>
</reference>
<dbReference type="RefSeq" id="WP_380565819.1">
    <property type="nucleotide sequence ID" value="NZ_JBEUKS010000006.1"/>
</dbReference>
<name>A0ABV6XPW1_9ACTN</name>
<feature type="transmembrane region" description="Helical" evidence="2">
    <location>
        <begin position="146"/>
        <end position="166"/>
    </location>
</feature>
<feature type="transmembrane region" description="Helical" evidence="2">
    <location>
        <begin position="84"/>
        <end position="102"/>
    </location>
</feature>
<evidence type="ECO:0000313" key="4">
    <source>
        <dbReference type="Proteomes" id="UP001592581"/>
    </source>
</evidence>
<proteinExistence type="predicted"/>
<comment type="caution">
    <text evidence="3">The sequence shown here is derived from an EMBL/GenBank/DDBJ whole genome shotgun (WGS) entry which is preliminary data.</text>
</comment>
<protein>
    <submittedName>
        <fullName evidence="3">Rhomboid-like protein</fullName>
    </submittedName>
</protein>
<dbReference type="Pfam" id="PF20401">
    <property type="entry name" value="Rhomboid_2"/>
    <property type="match status" value="1"/>
</dbReference>
<keyword evidence="2" id="KW-0812">Transmembrane</keyword>
<feature type="transmembrane region" description="Helical" evidence="2">
    <location>
        <begin position="114"/>
        <end position="134"/>
    </location>
</feature>
<keyword evidence="2" id="KW-0472">Membrane</keyword>
<keyword evidence="4" id="KW-1185">Reference proteome</keyword>
<feature type="region of interest" description="Disordered" evidence="1">
    <location>
        <begin position="219"/>
        <end position="246"/>
    </location>
</feature>
<dbReference type="Proteomes" id="UP001592581">
    <property type="component" value="Unassembled WGS sequence"/>
</dbReference>
<dbReference type="InterPro" id="IPR046862">
    <property type="entry name" value="Rhomboid_2"/>
</dbReference>
<dbReference type="EMBL" id="JBEUKS010000006">
    <property type="protein sequence ID" value="MFC1440305.1"/>
    <property type="molecule type" value="Genomic_DNA"/>
</dbReference>
<evidence type="ECO:0000256" key="2">
    <source>
        <dbReference type="SAM" id="Phobius"/>
    </source>
</evidence>
<evidence type="ECO:0000313" key="3">
    <source>
        <dbReference type="EMBL" id="MFC1440305.1"/>
    </source>
</evidence>
<gene>
    <name evidence="3" type="ORF">ABUW04_18790</name>
</gene>